<dbReference type="AlphaFoldDB" id="X0Y2H1"/>
<dbReference type="EMBL" id="BARS01055112">
    <property type="protein sequence ID" value="GAG42943.1"/>
    <property type="molecule type" value="Genomic_DNA"/>
</dbReference>
<evidence type="ECO:0000313" key="1">
    <source>
        <dbReference type="EMBL" id="GAG42943.1"/>
    </source>
</evidence>
<accession>X0Y2H1</accession>
<sequence length="88" mass="9033">IPGDARVAVSGALTGKTVAAGVADAADVTWNSVTGDESEAIVLYKHTGTESTSRLIAYINSATGLPVTPNGGDIKVEWDNGSDKIFKL</sequence>
<protein>
    <submittedName>
        <fullName evidence="1">Uncharacterized protein</fullName>
    </submittedName>
</protein>
<comment type="caution">
    <text evidence="1">The sequence shown here is derived from an EMBL/GenBank/DDBJ whole genome shotgun (WGS) entry which is preliminary data.</text>
</comment>
<reference evidence="1" key="1">
    <citation type="journal article" date="2014" name="Front. Microbiol.">
        <title>High frequency of phylogenetically diverse reductive dehalogenase-homologous genes in deep subseafloor sedimentary metagenomes.</title>
        <authorList>
            <person name="Kawai M."/>
            <person name="Futagami T."/>
            <person name="Toyoda A."/>
            <person name="Takaki Y."/>
            <person name="Nishi S."/>
            <person name="Hori S."/>
            <person name="Arai W."/>
            <person name="Tsubouchi T."/>
            <person name="Morono Y."/>
            <person name="Uchiyama I."/>
            <person name="Ito T."/>
            <person name="Fujiyama A."/>
            <person name="Inagaki F."/>
            <person name="Takami H."/>
        </authorList>
    </citation>
    <scope>NUCLEOTIDE SEQUENCE</scope>
    <source>
        <strain evidence="1">Expedition CK06-06</strain>
    </source>
</reference>
<gene>
    <name evidence="1" type="ORF">S01H1_81441</name>
</gene>
<organism evidence="1">
    <name type="scientific">marine sediment metagenome</name>
    <dbReference type="NCBI Taxonomy" id="412755"/>
    <lineage>
        <taxon>unclassified sequences</taxon>
        <taxon>metagenomes</taxon>
        <taxon>ecological metagenomes</taxon>
    </lineage>
</organism>
<name>X0Y2H1_9ZZZZ</name>
<proteinExistence type="predicted"/>
<feature type="non-terminal residue" evidence="1">
    <location>
        <position position="1"/>
    </location>
</feature>